<evidence type="ECO:0000259" key="1">
    <source>
        <dbReference type="Pfam" id="PF07110"/>
    </source>
</evidence>
<dbReference type="Pfam" id="PF07110">
    <property type="entry name" value="EthD"/>
    <property type="match status" value="1"/>
</dbReference>
<dbReference type="Gene3D" id="3.30.70.100">
    <property type="match status" value="1"/>
</dbReference>
<dbReference type="EMBL" id="CP036501">
    <property type="protein sequence ID" value="UZP73515.1"/>
    <property type="molecule type" value="Genomic_DNA"/>
</dbReference>
<sequence>MIKVVTLLFKKPELTTDAFRDYYETHHSKLGEKYLASHATKYVRRYPILAGDGAEDPEFDVMMEVWFENYRAMEAAMGDMTTDAAQAELSADEERLFDRDRTQSFIVDEYESTLKPA</sequence>
<dbReference type="RefSeq" id="WP_279242308.1">
    <property type="nucleotide sequence ID" value="NZ_CP036501.1"/>
</dbReference>
<dbReference type="InterPro" id="IPR009799">
    <property type="entry name" value="EthD_dom"/>
</dbReference>
<feature type="domain" description="EthD" evidence="1">
    <location>
        <begin position="11"/>
        <end position="99"/>
    </location>
</feature>
<accession>A0ABY6Q3I5</accession>
<keyword evidence="3" id="KW-1185">Reference proteome</keyword>
<gene>
    <name evidence="2" type="ORF">E0F26_01655</name>
</gene>
<organism evidence="2 3">
    <name type="scientific">Candidatus Paraluminiphilus aquimaris</name>
    <dbReference type="NCBI Taxonomy" id="2518994"/>
    <lineage>
        <taxon>Bacteria</taxon>
        <taxon>Pseudomonadati</taxon>
        <taxon>Pseudomonadota</taxon>
        <taxon>Gammaproteobacteria</taxon>
        <taxon>Cellvibrionales</taxon>
        <taxon>Halieaceae</taxon>
        <taxon>Candidatus Paraluminiphilus</taxon>
    </lineage>
</organism>
<evidence type="ECO:0000313" key="3">
    <source>
        <dbReference type="Proteomes" id="UP001317963"/>
    </source>
</evidence>
<dbReference type="Proteomes" id="UP001317963">
    <property type="component" value="Chromosome"/>
</dbReference>
<protein>
    <submittedName>
        <fullName evidence="2">EthD family reductase</fullName>
    </submittedName>
</protein>
<dbReference type="InterPro" id="IPR011008">
    <property type="entry name" value="Dimeric_a/b-barrel"/>
</dbReference>
<name>A0ABY6Q3I5_9GAMM</name>
<reference evidence="2 3" key="1">
    <citation type="submission" date="2019-02" db="EMBL/GenBank/DDBJ databases">
        <title>Halieaceae_genomes.</title>
        <authorList>
            <person name="Li S.-H."/>
        </authorList>
    </citation>
    <scope>NUCLEOTIDE SEQUENCE [LARGE SCALE GENOMIC DNA]</scope>
    <source>
        <strain evidence="2 3">JH123</strain>
    </source>
</reference>
<proteinExistence type="predicted"/>
<dbReference type="NCBIfam" id="TIGR02118">
    <property type="entry name" value="EthD family reductase"/>
    <property type="match status" value="1"/>
</dbReference>
<evidence type="ECO:0000313" key="2">
    <source>
        <dbReference type="EMBL" id="UZP73515.1"/>
    </source>
</evidence>
<dbReference type="SUPFAM" id="SSF54909">
    <property type="entry name" value="Dimeric alpha+beta barrel"/>
    <property type="match status" value="1"/>
</dbReference>